<evidence type="ECO:0000313" key="7">
    <source>
        <dbReference type="Proteomes" id="UP000317199"/>
    </source>
</evidence>
<dbReference type="Proteomes" id="UP000317199">
    <property type="component" value="Chromosome"/>
</dbReference>
<keyword evidence="7" id="KW-1185">Reference proteome</keyword>
<name>A0A514BXK1_9GAMM</name>
<dbReference type="OrthoDB" id="9792284at2"/>
<feature type="chain" id="PRO_5021937434" evidence="4">
    <location>
        <begin position="25"/>
        <end position="375"/>
    </location>
</feature>
<dbReference type="CDD" id="cd03141">
    <property type="entry name" value="GATase1_Hsp31_like"/>
    <property type="match status" value="1"/>
</dbReference>
<keyword evidence="2" id="KW-0456">Lyase</keyword>
<gene>
    <name evidence="6" type="ORF">FKV23_05075</name>
</gene>
<comment type="similarity">
    <text evidence="3">Belongs to the peptidase C56 family. HSP31-like subfamily.</text>
</comment>
<dbReference type="SUPFAM" id="SSF52317">
    <property type="entry name" value="Class I glutamine amidotransferase-like"/>
    <property type="match status" value="1"/>
</dbReference>
<protein>
    <submittedName>
        <fullName evidence="6">Type 1 glutamine amidotransferase domain-containing protein</fullName>
    </submittedName>
</protein>
<evidence type="ECO:0000256" key="1">
    <source>
        <dbReference type="ARBA" id="ARBA00023016"/>
    </source>
</evidence>
<dbReference type="InterPro" id="IPR002818">
    <property type="entry name" value="DJ-1/PfpI"/>
</dbReference>
<dbReference type="InterPro" id="IPR029062">
    <property type="entry name" value="Class_I_gatase-like"/>
</dbReference>
<organism evidence="6 7">
    <name type="scientific">Marilutibacter alkalisoli</name>
    <dbReference type="NCBI Taxonomy" id="2591633"/>
    <lineage>
        <taxon>Bacteria</taxon>
        <taxon>Pseudomonadati</taxon>
        <taxon>Pseudomonadota</taxon>
        <taxon>Gammaproteobacteria</taxon>
        <taxon>Lysobacterales</taxon>
        <taxon>Lysobacteraceae</taxon>
        <taxon>Marilutibacter</taxon>
    </lineage>
</organism>
<dbReference type="GO" id="GO:0019172">
    <property type="term" value="F:glyoxalase III activity"/>
    <property type="evidence" value="ECO:0007669"/>
    <property type="project" value="TreeGrafter"/>
</dbReference>
<dbReference type="EMBL" id="CP041242">
    <property type="protein sequence ID" value="QDH71729.1"/>
    <property type="molecule type" value="Genomic_DNA"/>
</dbReference>
<dbReference type="AlphaFoldDB" id="A0A514BXK1"/>
<dbReference type="KEGG" id="lyj:FKV23_05075"/>
<dbReference type="PANTHER" id="PTHR48094">
    <property type="entry name" value="PROTEIN/NUCLEIC ACID DEGLYCASE DJ-1-RELATED"/>
    <property type="match status" value="1"/>
</dbReference>
<dbReference type="Pfam" id="PF01965">
    <property type="entry name" value="DJ-1_PfpI"/>
    <property type="match status" value="1"/>
</dbReference>
<evidence type="ECO:0000259" key="5">
    <source>
        <dbReference type="Pfam" id="PF01965"/>
    </source>
</evidence>
<reference evidence="6 7" key="1">
    <citation type="submission" date="2019-06" db="EMBL/GenBank/DDBJ databases">
        <title>Lysobacter alkalisoli sp. nov. isolated from saline-alkali soil.</title>
        <authorList>
            <person name="Sun J.-Q."/>
            <person name="Xu L."/>
        </authorList>
    </citation>
    <scope>NUCLEOTIDE SEQUENCE [LARGE SCALE GENOMIC DNA]</scope>
    <source>
        <strain evidence="6 7">SJ-36</strain>
    </source>
</reference>
<dbReference type="Gene3D" id="3.40.50.880">
    <property type="match status" value="1"/>
</dbReference>
<dbReference type="GO" id="GO:0019243">
    <property type="term" value="P:methylglyoxal catabolic process to D-lactate via S-lactoyl-glutathione"/>
    <property type="evidence" value="ECO:0007669"/>
    <property type="project" value="TreeGrafter"/>
</dbReference>
<feature type="signal peptide" evidence="4">
    <location>
        <begin position="1"/>
        <end position="24"/>
    </location>
</feature>
<evidence type="ECO:0000256" key="3">
    <source>
        <dbReference type="ARBA" id="ARBA00038493"/>
    </source>
</evidence>
<evidence type="ECO:0000256" key="4">
    <source>
        <dbReference type="SAM" id="SignalP"/>
    </source>
</evidence>
<keyword evidence="6" id="KW-0808">Transferase</keyword>
<evidence type="ECO:0000256" key="2">
    <source>
        <dbReference type="ARBA" id="ARBA00023239"/>
    </source>
</evidence>
<feature type="domain" description="DJ-1/PfpI" evidence="5">
    <location>
        <begin position="49"/>
        <end position="248"/>
    </location>
</feature>
<sequence length="375" mass="40803">MIHRLRRILGVLLVCALAPLQAVAASPGQDRVLIIVSGEGRDQGKTRPGFEMDELAQAWHVFRDNGLAVDIASPRGGKVEADRFDPEEPFNARLLADPEAVEKLASTRATSSLQAEDYAAVYVVGGKGAMFDLPEDQALRSLLAGVYERGGVVAAVCHGPAALVDVRLQDGRLLVEGRRVTGFSNEEESVFGKKWAKQFRFLIEDAMRERGALWEEAPLMMPKLVVDGRLITGQNPYSSAAVAEAVVRATGRTPVARTPWRDEATMALVQRLLQGEDGSVRSELAADTARFHPELIGLLGYYQLQVAAGDDAVRDALAIMQLAQSHMLAPQLEVGIAEAQWRLGDAGQARQRLAKVLATHPELDEARTLQAKMEQ</sequence>
<keyword evidence="1" id="KW-0346">Stress response</keyword>
<accession>A0A514BXK1</accession>
<dbReference type="InterPro" id="IPR050325">
    <property type="entry name" value="Prot/Nucl_acid_deglycase"/>
</dbReference>
<keyword evidence="4" id="KW-0732">Signal</keyword>
<dbReference type="GO" id="GO:0016740">
    <property type="term" value="F:transferase activity"/>
    <property type="evidence" value="ECO:0007669"/>
    <property type="project" value="UniProtKB-KW"/>
</dbReference>
<dbReference type="PANTHER" id="PTHR48094:SF11">
    <property type="entry name" value="GLUTATHIONE-INDEPENDENT GLYOXALASE HSP31-RELATED"/>
    <property type="match status" value="1"/>
</dbReference>
<keyword evidence="6" id="KW-0315">Glutamine amidotransferase</keyword>
<evidence type="ECO:0000313" key="6">
    <source>
        <dbReference type="EMBL" id="QDH71729.1"/>
    </source>
</evidence>
<dbReference type="GO" id="GO:0005737">
    <property type="term" value="C:cytoplasm"/>
    <property type="evidence" value="ECO:0007669"/>
    <property type="project" value="TreeGrafter"/>
</dbReference>
<proteinExistence type="inferred from homology"/>